<dbReference type="Proteomes" id="UP000041254">
    <property type="component" value="Unassembled WGS sequence"/>
</dbReference>
<evidence type="ECO:0000256" key="5">
    <source>
        <dbReference type="ARBA" id="ARBA00022676"/>
    </source>
</evidence>
<dbReference type="SUPFAM" id="SSF53756">
    <property type="entry name" value="UDP-Glycosyltransferase/glycogen phosphorylase"/>
    <property type="match status" value="1"/>
</dbReference>
<name>A0A0G4GH13_VITBC</name>
<keyword evidence="5" id="KW-0328">Glycosyltransferase</keyword>
<dbReference type="Pfam" id="PF15924">
    <property type="entry name" value="ALG11_N"/>
    <property type="match status" value="1"/>
</dbReference>
<dbReference type="STRING" id="1169540.A0A0G4GH13"/>
<keyword evidence="9 12" id="KW-1133">Transmembrane helix</keyword>
<dbReference type="GO" id="GO:0005789">
    <property type="term" value="C:endoplasmic reticulum membrane"/>
    <property type="evidence" value="ECO:0007669"/>
    <property type="project" value="UniProtKB-SubCell"/>
</dbReference>
<feature type="transmembrane region" description="Helical" evidence="12">
    <location>
        <begin position="6"/>
        <end position="28"/>
    </location>
</feature>
<proteinExistence type="predicted"/>
<dbReference type="PANTHER" id="PTHR45919:SF1">
    <property type="entry name" value="GDP-MAN:MAN(3)GLCNAC(2)-PP-DOL ALPHA-1,2-MANNOSYLTRANSFERASE"/>
    <property type="match status" value="1"/>
</dbReference>
<comment type="catalytic activity">
    <reaction evidence="11">
        <text>an alpha-D-Man-(1-&gt;3)-[alpha-D-Man-(1-&gt;6)]-beta-D-Man-(1-&gt;4)-beta-D-GlcNAc-(1-&gt;4)-alpha-D-GlcNAc-diphospho-di-trans,poly-cis-dolichol + 2 GDP-alpha-D-mannose = an alpha-D-Man-(1-&gt;2)-alpha-D-Man-(1-&gt;2)-alpha-D-Man-(1-&gt;3)-[alpha-D-Man-(1-&gt;6)]-beta-D-Man-(1-&gt;4)-beta-D-GlcNAc-(1-&gt;4)-alpha-D-GlcNAc-diphospho-di-trans,poly-cis-dolichol + 2 GDP + 2 H(+)</text>
        <dbReference type="Rhea" id="RHEA:29523"/>
        <dbReference type="Rhea" id="RHEA-COMP:19515"/>
        <dbReference type="Rhea" id="RHEA-COMP:19516"/>
        <dbReference type="ChEBI" id="CHEBI:15378"/>
        <dbReference type="ChEBI" id="CHEBI:57527"/>
        <dbReference type="ChEBI" id="CHEBI:58189"/>
        <dbReference type="ChEBI" id="CHEBI:132511"/>
        <dbReference type="ChEBI" id="CHEBI:132515"/>
        <dbReference type="EC" id="2.4.1.131"/>
    </reaction>
    <physiologicalReaction direction="left-to-right" evidence="11">
        <dbReference type="Rhea" id="RHEA:29524"/>
    </physiologicalReaction>
</comment>
<dbReference type="PANTHER" id="PTHR45919">
    <property type="entry name" value="GDP-MAN:MAN(3)GLCNAC(2)-PP-DOL ALPHA-1,2-MANNOSYLTRANSFERASE"/>
    <property type="match status" value="1"/>
</dbReference>
<keyword evidence="7 12" id="KW-0812">Transmembrane</keyword>
<keyword evidence="8" id="KW-0256">Endoplasmic reticulum</keyword>
<dbReference type="EC" id="2.4.1.131" evidence="3"/>
<dbReference type="InParanoid" id="A0A0G4GH13"/>
<dbReference type="GO" id="GO:0004377">
    <property type="term" value="F:GDP-Man:Man(3)GlcNAc(2)-PP-Dol alpha-1,2-mannosyltransferase activity"/>
    <property type="evidence" value="ECO:0007669"/>
    <property type="project" value="UniProtKB-EC"/>
</dbReference>
<evidence type="ECO:0000259" key="14">
    <source>
        <dbReference type="Pfam" id="PF15924"/>
    </source>
</evidence>
<gene>
    <name evidence="15" type="ORF">Vbra_6263</name>
</gene>
<protein>
    <recommendedName>
        <fullName evidence="4">GDP-Man:Man(3)GlcNAc(2)-PP-Dol alpha-1,2-mannosyltransferase</fullName>
        <ecNumber evidence="3">2.4.1.131</ecNumber>
    </recommendedName>
</protein>
<dbReference type="GO" id="GO:0006487">
    <property type="term" value="P:protein N-linked glycosylation"/>
    <property type="evidence" value="ECO:0007669"/>
    <property type="project" value="TreeGrafter"/>
</dbReference>
<dbReference type="EMBL" id="CDMY01000664">
    <property type="protein sequence ID" value="CEM28894.1"/>
    <property type="molecule type" value="Genomic_DNA"/>
</dbReference>
<evidence type="ECO:0000256" key="1">
    <source>
        <dbReference type="ARBA" id="ARBA00004389"/>
    </source>
</evidence>
<dbReference type="Gene3D" id="3.40.50.2000">
    <property type="entry name" value="Glycogen Phosphorylase B"/>
    <property type="match status" value="1"/>
</dbReference>
<comment type="subcellular location">
    <subcellularLocation>
        <location evidence="1">Endoplasmic reticulum membrane</location>
        <topology evidence="1">Single-pass membrane protein</topology>
    </subcellularLocation>
</comment>
<dbReference type="OMA" id="ARLYGWV"/>
<dbReference type="Pfam" id="PF00534">
    <property type="entry name" value="Glycos_transf_1"/>
    <property type="match status" value="1"/>
</dbReference>
<comment type="pathway">
    <text evidence="2">Protein modification; protein glycosylation.</text>
</comment>
<keyword evidence="10 12" id="KW-0472">Membrane</keyword>
<evidence type="ECO:0000256" key="11">
    <source>
        <dbReference type="ARBA" id="ARBA00045065"/>
    </source>
</evidence>
<evidence type="ECO:0000256" key="9">
    <source>
        <dbReference type="ARBA" id="ARBA00022989"/>
    </source>
</evidence>
<evidence type="ECO:0000313" key="15">
    <source>
        <dbReference type="EMBL" id="CEM28894.1"/>
    </source>
</evidence>
<evidence type="ECO:0000259" key="13">
    <source>
        <dbReference type="Pfam" id="PF00534"/>
    </source>
</evidence>
<evidence type="ECO:0000256" key="4">
    <source>
        <dbReference type="ARBA" id="ARBA00022018"/>
    </source>
</evidence>
<dbReference type="InterPro" id="IPR001296">
    <property type="entry name" value="Glyco_trans_1"/>
</dbReference>
<evidence type="ECO:0000256" key="10">
    <source>
        <dbReference type="ARBA" id="ARBA00023136"/>
    </source>
</evidence>
<feature type="domain" description="Glycosyl transferase family 1" evidence="13">
    <location>
        <begin position="280"/>
        <end position="443"/>
    </location>
</feature>
<dbReference type="InterPro" id="IPR038013">
    <property type="entry name" value="ALG11"/>
</dbReference>
<keyword evidence="6" id="KW-0808">Transferase</keyword>
<accession>A0A0G4GH13</accession>
<evidence type="ECO:0000256" key="7">
    <source>
        <dbReference type="ARBA" id="ARBA00022692"/>
    </source>
</evidence>
<dbReference type="AlphaFoldDB" id="A0A0G4GH13"/>
<evidence type="ECO:0000256" key="6">
    <source>
        <dbReference type="ARBA" id="ARBA00022679"/>
    </source>
</evidence>
<reference evidence="15 16" key="1">
    <citation type="submission" date="2014-11" db="EMBL/GenBank/DDBJ databases">
        <authorList>
            <person name="Zhu J."/>
            <person name="Qi W."/>
            <person name="Song R."/>
        </authorList>
    </citation>
    <scope>NUCLEOTIDE SEQUENCE [LARGE SCALE GENOMIC DNA]</scope>
</reference>
<evidence type="ECO:0000256" key="12">
    <source>
        <dbReference type="SAM" id="Phobius"/>
    </source>
</evidence>
<dbReference type="OrthoDB" id="2276068at2759"/>
<dbReference type="VEuPathDB" id="CryptoDB:Vbra_6263"/>
<evidence type="ECO:0000313" key="16">
    <source>
        <dbReference type="Proteomes" id="UP000041254"/>
    </source>
</evidence>
<evidence type="ECO:0000256" key="2">
    <source>
        <dbReference type="ARBA" id="ARBA00004922"/>
    </source>
</evidence>
<evidence type="ECO:0000256" key="3">
    <source>
        <dbReference type="ARBA" id="ARBA00012645"/>
    </source>
</evidence>
<sequence length="494" mass="54838">MLLKILIDAVIVALSICAAAVVAIRLWCGLTRRRNAVGFFHPYCDQGGGGERVLWCIVKAVCQHQDQAEAKTSRPVLIYTHSPASSADILGHVKKRFGIDVTAFGSHIEFVRVGWIWLVEARSYPRFTLLGQSAGSALLALRALLQRCPSVFVDTTGFAFSFPVAKYLAGCKVSAYVHYPTISTDMLTLVASRTAAYNNAAFIAASQALTRSKVAYYRLMAGLYGWAGRCADRCVVNSGWTQRHIEHIWGVPVKVVYPPCDLAAFKVPPQPQKGQPQPQHSRRNRIVSVAQFRPEKNHQLQVEAFARLLADSDSPPLPQDTELHLPQDTELHLYGSTRNEADERIVSQLRALCRQRRVDDRVHFHLNAPMDTLIHDLHQAKAAVHTMVSEHFGISLIEFLAAGLVVIAHNSGGPRDDILNPSLNDGRQIGFLCDSPAEFAECMRAAILRFDDPEMVAMRADAQRSLSRFLDNERFGQECCRQLGLLRCSSLSDT</sequence>
<keyword evidence="16" id="KW-1185">Reference proteome</keyword>
<dbReference type="InterPro" id="IPR031814">
    <property type="entry name" value="ALG11_N"/>
</dbReference>
<evidence type="ECO:0000256" key="8">
    <source>
        <dbReference type="ARBA" id="ARBA00022824"/>
    </source>
</evidence>
<feature type="domain" description="ALG11 mannosyltransferase N-terminal" evidence="14">
    <location>
        <begin position="35"/>
        <end position="249"/>
    </location>
</feature>
<organism evidence="15 16">
    <name type="scientific">Vitrella brassicaformis (strain CCMP3155)</name>
    <dbReference type="NCBI Taxonomy" id="1169540"/>
    <lineage>
        <taxon>Eukaryota</taxon>
        <taxon>Sar</taxon>
        <taxon>Alveolata</taxon>
        <taxon>Colpodellida</taxon>
        <taxon>Vitrellaceae</taxon>
        <taxon>Vitrella</taxon>
    </lineage>
</organism>